<keyword evidence="3" id="KW-1185">Reference proteome</keyword>
<gene>
    <name evidence="2" type="ORF">CAP_0711</name>
</gene>
<protein>
    <submittedName>
        <fullName evidence="2">Uncharacterized protein</fullName>
    </submittedName>
</protein>
<feature type="compositionally biased region" description="Polar residues" evidence="1">
    <location>
        <begin position="14"/>
        <end position="25"/>
    </location>
</feature>
<feature type="compositionally biased region" description="Low complexity" evidence="1">
    <location>
        <begin position="1"/>
        <end position="13"/>
    </location>
</feature>
<dbReference type="RefSeq" id="WP_052374507.1">
    <property type="nucleotide sequence ID" value="NZ_ASRX01000011.1"/>
</dbReference>
<feature type="region of interest" description="Disordered" evidence="1">
    <location>
        <begin position="1"/>
        <end position="25"/>
    </location>
</feature>
<reference evidence="2 3" key="1">
    <citation type="submission" date="2013-05" db="EMBL/GenBank/DDBJ databases">
        <title>Genome assembly of Chondromyces apiculatus DSM 436.</title>
        <authorList>
            <person name="Sharma G."/>
            <person name="Khatri I."/>
            <person name="Kaur C."/>
            <person name="Mayilraj S."/>
            <person name="Subramanian S."/>
        </authorList>
    </citation>
    <scope>NUCLEOTIDE SEQUENCE [LARGE SCALE GENOMIC DNA]</scope>
    <source>
        <strain evidence="2 3">DSM 436</strain>
    </source>
</reference>
<dbReference type="EMBL" id="ASRX01000011">
    <property type="protein sequence ID" value="EYF07232.1"/>
    <property type="molecule type" value="Genomic_DNA"/>
</dbReference>
<evidence type="ECO:0000256" key="1">
    <source>
        <dbReference type="SAM" id="MobiDB-lite"/>
    </source>
</evidence>
<sequence length="215" mass="23279">MISPSSTPTPSSSFRSIQGDGQTPSKRVYARQIPVDANKITEVWLDVGVSVFIKVVITNNLAVGSYASNTEYWYASSLVSLGDVTSLDMGSESGSFGSMQIASFVGSLDLAFSWTQAIGTGGWTSGTYTPTEVQARLYKATDPDDDNKQIGLLIEQDEDDNLRAITWYKQSNTGTIFDVTPERLSFSLVTNAEEGPSVDPNDIEEGDWYYAHGGA</sequence>
<dbReference type="AlphaFoldDB" id="A0A017TE78"/>
<accession>A0A017TE78</accession>
<evidence type="ECO:0000313" key="2">
    <source>
        <dbReference type="EMBL" id="EYF07232.1"/>
    </source>
</evidence>
<evidence type="ECO:0000313" key="3">
    <source>
        <dbReference type="Proteomes" id="UP000019678"/>
    </source>
</evidence>
<organism evidence="2 3">
    <name type="scientific">Chondromyces apiculatus DSM 436</name>
    <dbReference type="NCBI Taxonomy" id="1192034"/>
    <lineage>
        <taxon>Bacteria</taxon>
        <taxon>Pseudomonadati</taxon>
        <taxon>Myxococcota</taxon>
        <taxon>Polyangia</taxon>
        <taxon>Polyangiales</taxon>
        <taxon>Polyangiaceae</taxon>
        <taxon>Chondromyces</taxon>
    </lineage>
</organism>
<dbReference type="OrthoDB" id="5507501at2"/>
<comment type="caution">
    <text evidence="2">The sequence shown here is derived from an EMBL/GenBank/DDBJ whole genome shotgun (WGS) entry which is preliminary data.</text>
</comment>
<name>A0A017TE78_9BACT</name>
<dbReference type="Proteomes" id="UP000019678">
    <property type="component" value="Unassembled WGS sequence"/>
</dbReference>
<proteinExistence type="predicted"/>